<dbReference type="AlphaFoldDB" id="A0A1S8KR23"/>
<protein>
    <submittedName>
        <fullName evidence="4">Uncharacterized protein</fullName>
    </submittedName>
</protein>
<evidence type="ECO:0000313" key="5">
    <source>
        <dbReference type="Proteomes" id="UP000190409"/>
    </source>
</evidence>
<dbReference type="EMBL" id="MUYF01000003">
    <property type="protein sequence ID" value="OOL80444.1"/>
    <property type="molecule type" value="Genomic_DNA"/>
</dbReference>
<evidence type="ECO:0000313" key="4">
    <source>
        <dbReference type="EMBL" id="OOL82160.1"/>
    </source>
</evidence>
<dbReference type="EMBL" id="MUYF01000001">
    <property type="protein sequence ID" value="OOL82160.1"/>
    <property type="molecule type" value="Genomic_DNA"/>
</dbReference>
<evidence type="ECO:0000313" key="3">
    <source>
        <dbReference type="EMBL" id="OOL81973.1"/>
    </source>
</evidence>
<dbReference type="EMBL" id="MUYF01000003">
    <property type="protein sequence ID" value="OOL81969.1"/>
    <property type="molecule type" value="Genomic_DNA"/>
</dbReference>
<comment type="caution">
    <text evidence="4">The sequence shown here is derived from an EMBL/GenBank/DDBJ whole genome shotgun (WGS) entry which is preliminary data.</text>
</comment>
<gene>
    <name evidence="4" type="ORF">BWX42_00055</name>
    <name evidence="1" type="ORF">BWX42_00350</name>
    <name evidence="2" type="ORF">BWX42_09980</name>
    <name evidence="3" type="ORF">BWX42_10020</name>
</gene>
<dbReference type="EMBL" id="MUYF01000003">
    <property type="protein sequence ID" value="OOL81973.1"/>
    <property type="molecule type" value="Genomic_DNA"/>
</dbReference>
<accession>A0A1S8KR23</accession>
<dbReference type="Proteomes" id="UP000190409">
    <property type="component" value="Unassembled WGS sequence"/>
</dbReference>
<organism evidence="4 5">
    <name type="scientific">Dolosigranulum pigrum</name>
    <dbReference type="NCBI Taxonomy" id="29394"/>
    <lineage>
        <taxon>Bacteria</taxon>
        <taxon>Bacillati</taxon>
        <taxon>Bacillota</taxon>
        <taxon>Bacilli</taxon>
        <taxon>Lactobacillales</taxon>
        <taxon>Carnobacteriaceae</taxon>
        <taxon>Dolosigranulum</taxon>
    </lineage>
</organism>
<reference evidence="4 5" key="1">
    <citation type="submission" date="2017-01" db="EMBL/GenBank/DDBJ databases">
        <title>Complete Genome Sequence of Dolosigranulum pigrum isolated from a Patient with interstitial lung disease.</title>
        <authorList>
            <person name="Mukhopadhyay R."/>
            <person name="Joaquin J."/>
            <person name="Hogue R."/>
            <person name="Fitzgerald S."/>
            <person name="Jospin G."/>
            <person name="Eisen J.A."/>
            <person name="Chaturvedi V."/>
        </authorList>
    </citation>
    <scope>NUCLEOTIDE SEQUENCE [LARGE SCALE GENOMIC DNA]</scope>
    <source>
        <strain evidence="4 5">15S00348</strain>
    </source>
</reference>
<proteinExistence type="predicted"/>
<evidence type="ECO:0000313" key="1">
    <source>
        <dbReference type="EMBL" id="OOL80444.1"/>
    </source>
</evidence>
<evidence type="ECO:0000313" key="2">
    <source>
        <dbReference type="EMBL" id="OOL81969.1"/>
    </source>
</evidence>
<name>A0A1S8KR23_9LACT</name>
<sequence>MADHFDYVRERAEQLDKELRPELESAIKTAVENALKDKEELSTIDLLNIFTDGLIEYNREYSVILLANILADLNVSVRTEE</sequence>